<comment type="catalytic activity">
    <reaction evidence="7">
        <text>(2R)-O-phospho-3-sulfolactate + H2O = (2R)-3-sulfolactate + phosphate</text>
        <dbReference type="Rhea" id="RHEA:23416"/>
        <dbReference type="ChEBI" id="CHEBI:15377"/>
        <dbReference type="ChEBI" id="CHEBI:15597"/>
        <dbReference type="ChEBI" id="CHEBI:43474"/>
        <dbReference type="ChEBI" id="CHEBI:58738"/>
        <dbReference type="EC" id="3.1.3.71"/>
    </reaction>
</comment>
<evidence type="ECO:0000256" key="5">
    <source>
        <dbReference type="ARBA" id="ARBA00022801"/>
    </source>
</evidence>
<comment type="similarity">
    <text evidence="2">Belongs to the ComB family.</text>
</comment>
<dbReference type="PANTHER" id="PTHR37311:SF1">
    <property type="entry name" value="2-PHOSPHOSULFOLACTATE PHOSPHATASE-RELATED"/>
    <property type="match status" value="1"/>
</dbReference>
<keyword evidence="6" id="KW-0460">Magnesium</keyword>
<dbReference type="InterPro" id="IPR036702">
    <property type="entry name" value="ComB-like_sf"/>
</dbReference>
<reference evidence="8 9" key="1">
    <citation type="submission" date="2015-06" db="EMBL/GenBank/DDBJ databases">
        <title>Genome sequencing of Thermotogales isolates from hydrothermal vents.</title>
        <authorList>
            <person name="Haverkamp T.H."/>
            <person name="Kublanov I.V."/>
            <person name="Nesbo C.L."/>
        </authorList>
    </citation>
    <scope>NUCLEOTIDE SEQUENCE [LARGE SCALE GENOMIC DNA]</scope>
    <source>
        <strain evidence="9">ik275mar</strain>
    </source>
</reference>
<evidence type="ECO:0000313" key="8">
    <source>
        <dbReference type="EMBL" id="ONN27548.1"/>
    </source>
</evidence>
<evidence type="ECO:0000256" key="6">
    <source>
        <dbReference type="ARBA" id="ARBA00022842"/>
    </source>
</evidence>
<evidence type="ECO:0000256" key="3">
    <source>
        <dbReference type="ARBA" id="ARBA00012953"/>
    </source>
</evidence>
<organism evidence="8 9">
    <name type="scientific">Thermosipho affectus</name>
    <dbReference type="NCBI Taxonomy" id="660294"/>
    <lineage>
        <taxon>Bacteria</taxon>
        <taxon>Thermotogati</taxon>
        <taxon>Thermotogota</taxon>
        <taxon>Thermotogae</taxon>
        <taxon>Thermotogales</taxon>
        <taxon>Fervidobacteriaceae</taxon>
        <taxon>Thermosipho</taxon>
    </lineage>
</organism>
<dbReference type="PANTHER" id="PTHR37311">
    <property type="entry name" value="2-PHOSPHOSULFOLACTATE PHOSPHATASE-RELATED"/>
    <property type="match status" value="1"/>
</dbReference>
<gene>
    <name evidence="8" type="ORF">XJ44_03225</name>
</gene>
<evidence type="ECO:0000313" key="9">
    <source>
        <dbReference type="Proteomes" id="UP000242616"/>
    </source>
</evidence>
<sequence>MIDVKFLPEKLRKAQVIVVIDVLRATTTMVTAIANGCKYIKPVETLEKARKFKGEFLICGERDGIKPRDFDCGNSPLEYTNVKGEKLILTTTNGTKTLKKVEKLSNNIILGAFVNFTATLNFLQNFSDILFVCAGNNGEISFEDIQVAGAFVHGLSNKMLSDSALVSMYMWEGLKKPNFFGVHAKKLKSLHFDKDLDFAKKLDLYDIVVEYKYGKVKAR</sequence>
<dbReference type="InterPro" id="IPR005238">
    <property type="entry name" value="ComB-like"/>
</dbReference>
<proteinExistence type="inferred from homology"/>
<dbReference type="SUPFAM" id="SSF142823">
    <property type="entry name" value="ComB-like"/>
    <property type="match status" value="1"/>
</dbReference>
<keyword evidence="9" id="KW-1185">Reference proteome</keyword>
<evidence type="ECO:0000256" key="7">
    <source>
        <dbReference type="ARBA" id="ARBA00033711"/>
    </source>
</evidence>
<evidence type="ECO:0000256" key="4">
    <source>
        <dbReference type="ARBA" id="ARBA00021948"/>
    </source>
</evidence>
<dbReference type="RefSeq" id="WP_077198038.1">
    <property type="nucleotide sequence ID" value="NZ_LBFC01000010.1"/>
</dbReference>
<keyword evidence="5" id="KW-0378">Hydrolase</keyword>
<dbReference type="Proteomes" id="UP000242616">
    <property type="component" value="Unassembled WGS sequence"/>
</dbReference>
<evidence type="ECO:0000256" key="2">
    <source>
        <dbReference type="ARBA" id="ARBA00009997"/>
    </source>
</evidence>
<comment type="cofactor">
    <cofactor evidence="1">
        <name>Mg(2+)</name>
        <dbReference type="ChEBI" id="CHEBI:18420"/>
    </cofactor>
</comment>
<dbReference type="EC" id="3.1.3.71" evidence="3"/>
<dbReference type="Gene3D" id="3.90.1560.10">
    <property type="entry name" value="ComB-like"/>
    <property type="match status" value="1"/>
</dbReference>
<protein>
    <recommendedName>
        <fullName evidence="4">Probable 2-phosphosulfolactate phosphatase</fullName>
        <ecNumber evidence="3">3.1.3.71</ecNumber>
    </recommendedName>
</protein>
<accession>A0ABX3IJP3</accession>
<comment type="caution">
    <text evidence="8">The sequence shown here is derived from an EMBL/GenBank/DDBJ whole genome shotgun (WGS) entry which is preliminary data.</text>
</comment>
<dbReference type="EMBL" id="LBFC01000010">
    <property type="protein sequence ID" value="ONN27548.1"/>
    <property type="molecule type" value="Genomic_DNA"/>
</dbReference>
<dbReference type="Pfam" id="PF04029">
    <property type="entry name" value="2-ph_phosp"/>
    <property type="match status" value="1"/>
</dbReference>
<name>A0ABX3IJP3_9BACT</name>
<evidence type="ECO:0000256" key="1">
    <source>
        <dbReference type="ARBA" id="ARBA00001946"/>
    </source>
</evidence>